<sequence>MARTGRDDDDDKNNNDSKVDGGDGGEGKGNGDGDDDDDFFADLKINLIYPCTDTHVKKYSKQGVRFVTETPDLYRQQIRPYMQAKREQGRLNWVFNIIEGRTEVDDVIYRTKLGEAGDEGFLLLPDLNWDRSTIDALHLLALVERRDIWSLRDLRKKHISWLEHMRAKLVSATVSTYPTVEPDQLKLYVHYQPTYYHFHIHIVHVALEAGATQATGKAVGLDGIIETLKAMAGGDEAGMDGLSMTYTLGEASELWKDVFEPLKSGQASQ</sequence>
<dbReference type="GO" id="GO:0005634">
    <property type="term" value="C:nucleus"/>
    <property type="evidence" value="ECO:0007669"/>
    <property type="project" value="TreeGrafter"/>
</dbReference>
<dbReference type="InterPro" id="IPR011145">
    <property type="entry name" value="Scavenger_mRNA_decap_enz_N"/>
</dbReference>
<dbReference type="Pfam" id="PF05652">
    <property type="entry name" value="DcpS"/>
    <property type="match status" value="1"/>
</dbReference>
<dbReference type="InterPro" id="IPR008594">
    <property type="entry name" value="DcpS/DCS2"/>
</dbReference>
<feature type="active site" description="Nucleophile" evidence="2">
    <location>
        <position position="199"/>
    </location>
</feature>
<feature type="compositionally biased region" description="Basic and acidic residues" evidence="3">
    <location>
        <begin position="1"/>
        <end position="31"/>
    </location>
</feature>
<dbReference type="GO" id="GO:0140932">
    <property type="term" value="F:5'-(N(7)-methyl 5'-triphosphoguanosine)-[mRNA] diphosphatase activity"/>
    <property type="evidence" value="ECO:0007669"/>
    <property type="project" value="UniProtKB-EC"/>
</dbReference>
<dbReference type="GeneID" id="72069718"/>
<dbReference type="OrthoDB" id="10264956at2759"/>
<reference evidence="4" key="1">
    <citation type="submission" date="2021-11" db="EMBL/GenBank/DDBJ databases">
        <title>Purpureocillium_takamizusanense_genome.</title>
        <authorList>
            <person name="Nguyen N.-H."/>
        </authorList>
    </citation>
    <scope>NUCLEOTIDE SEQUENCE</scope>
    <source>
        <strain evidence="4">PT3</strain>
    </source>
</reference>
<dbReference type="PANTHER" id="PTHR12978">
    <property type="entry name" value="HISTIDINE TRIAD HIT PROTEIN MEMBER"/>
    <property type="match status" value="1"/>
</dbReference>
<evidence type="ECO:0000313" key="4">
    <source>
        <dbReference type="EMBL" id="UNI21814.1"/>
    </source>
</evidence>
<dbReference type="PIRSF" id="PIRSF028973">
    <property type="entry name" value="Scavenger_mRNA_decap_enz"/>
    <property type="match status" value="1"/>
</dbReference>
<comment type="similarity">
    <text evidence="1">Belongs to the HIT family.</text>
</comment>
<dbReference type="RefSeq" id="XP_047845295.1">
    <property type="nucleotide sequence ID" value="XM_047989296.1"/>
</dbReference>
<dbReference type="EC" id="3.6.1.59" evidence="4"/>
<evidence type="ECO:0000256" key="3">
    <source>
        <dbReference type="SAM" id="MobiDB-lite"/>
    </source>
</evidence>
<dbReference type="PANTHER" id="PTHR12978:SF0">
    <property type="entry name" value="M7GPPPX DIPHOSPHATASE"/>
    <property type="match status" value="1"/>
</dbReference>
<evidence type="ECO:0000313" key="5">
    <source>
        <dbReference type="Proteomes" id="UP000829364"/>
    </source>
</evidence>
<dbReference type="Gene3D" id="3.30.200.40">
    <property type="entry name" value="Scavenger mRNA decapping enzyme, N-terminal domain"/>
    <property type="match status" value="1"/>
</dbReference>
<name>A0A9Q8VEE4_9HYPO</name>
<dbReference type="GO" id="GO:0000340">
    <property type="term" value="F:RNA 7-methylguanosine cap binding"/>
    <property type="evidence" value="ECO:0007669"/>
    <property type="project" value="TreeGrafter"/>
</dbReference>
<dbReference type="AlphaFoldDB" id="A0A9Q8VEE4"/>
<organism evidence="4 5">
    <name type="scientific">Purpureocillium takamizusanense</name>
    <dbReference type="NCBI Taxonomy" id="2060973"/>
    <lineage>
        <taxon>Eukaryota</taxon>
        <taxon>Fungi</taxon>
        <taxon>Dikarya</taxon>
        <taxon>Ascomycota</taxon>
        <taxon>Pezizomycotina</taxon>
        <taxon>Sordariomycetes</taxon>
        <taxon>Hypocreomycetidae</taxon>
        <taxon>Hypocreales</taxon>
        <taxon>Ophiocordycipitaceae</taxon>
        <taxon>Purpureocillium</taxon>
    </lineage>
</organism>
<dbReference type="InterPro" id="IPR036265">
    <property type="entry name" value="HIT-like_sf"/>
</dbReference>
<keyword evidence="4" id="KW-0378">Hydrolase</keyword>
<dbReference type="Proteomes" id="UP000829364">
    <property type="component" value="Chromosome 7"/>
</dbReference>
<proteinExistence type="inferred from homology"/>
<dbReference type="SUPFAM" id="SSF102860">
    <property type="entry name" value="mRNA decapping enzyme DcpS N-terminal domain"/>
    <property type="match status" value="1"/>
</dbReference>
<keyword evidence="5" id="KW-1185">Reference proteome</keyword>
<feature type="region of interest" description="Disordered" evidence="3">
    <location>
        <begin position="1"/>
        <end position="34"/>
    </location>
</feature>
<protein>
    <submittedName>
        <fullName evidence="4">5'-(N(7)-methyl 5'-triphosphoguanosine)-[mRNA] diphosphatase</fullName>
        <ecNumber evidence="4">3.6.1.59</ecNumber>
    </submittedName>
</protein>
<dbReference type="EMBL" id="CP086360">
    <property type="protein sequence ID" value="UNI21814.1"/>
    <property type="molecule type" value="Genomic_DNA"/>
</dbReference>
<evidence type="ECO:0000256" key="2">
    <source>
        <dbReference type="PIRSR" id="PIRSR028973-1"/>
    </source>
</evidence>
<evidence type="ECO:0000256" key="1">
    <source>
        <dbReference type="ARBA" id="ARBA00010208"/>
    </source>
</evidence>
<gene>
    <name evidence="4" type="ORF">JDV02_007770</name>
</gene>
<dbReference type="FunFam" id="3.30.428.10:FF:000016">
    <property type="entry name" value="Scavenger mRNA decapping enzyme"/>
    <property type="match status" value="1"/>
</dbReference>
<dbReference type="GO" id="GO:0000290">
    <property type="term" value="P:deadenylation-dependent decapping of nuclear-transcribed mRNA"/>
    <property type="evidence" value="ECO:0007669"/>
    <property type="project" value="InterPro"/>
</dbReference>
<dbReference type="Pfam" id="PF11969">
    <property type="entry name" value="DcpS_C"/>
    <property type="match status" value="1"/>
</dbReference>
<dbReference type="Gene3D" id="3.30.428.10">
    <property type="entry name" value="HIT-like"/>
    <property type="match status" value="1"/>
</dbReference>
<dbReference type="KEGG" id="ptkz:JDV02_007770"/>
<dbReference type="GO" id="GO:0000932">
    <property type="term" value="C:P-body"/>
    <property type="evidence" value="ECO:0007669"/>
    <property type="project" value="TreeGrafter"/>
</dbReference>
<dbReference type="SUPFAM" id="SSF54197">
    <property type="entry name" value="HIT-like"/>
    <property type="match status" value="1"/>
</dbReference>
<accession>A0A9Q8VEE4</accession>